<evidence type="ECO:0008006" key="4">
    <source>
        <dbReference type="Google" id="ProtNLM"/>
    </source>
</evidence>
<dbReference type="Proteomes" id="UP000193427">
    <property type="component" value="Chromosome"/>
</dbReference>
<dbReference type="OrthoDB" id="9769590at2"/>
<protein>
    <recommendedName>
        <fullName evidence="4">DUF445 domain-containing protein</fullName>
    </recommendedName>
</protein>
<keyword evidence="3" id="KW-1185">Reference proteome</keyword>
<accession>A0A1W6LFT5</accession>
<feature type="transmembrane region" description="Helical" evidence="1">
    <location>
        <begin position="29"/>
        <end position="54"/>
    </location>
</feature>
<keyword evidence="1" id="KW-1133">Transmembrane helix</keyword>
<dbReference type="PANTHER" id="PTHR38442">
    <property type="entry name" value="INNER MEMBRANE PROTEIN-RELATED"/>
    <property type="match status" value="1"/>
</dbReference>
<evidence type="ECO:0000256" key="1">
    <source>
        <dbReference type="SAM" id="Phobius"/>
    </source>
</evidence>
<name>A0A1W6LFT5_9BURK</name>
<dbReference type="EMBL" id="CP015118">
    <property type="protein sequence ID" value="ARN23125.1"/>
    <property type="molecule type" value="Genomic_DNA"/>
</dbReference>
<evidence type="ECO:0000313" key="2">
    <source>
        <dbReference type="EMBL" id="ARN23125.1"/>
    </source>
</evidence>
<dbReference type="STRING" id="946333.A4W93_26275"/>
<sequence>MKWIAMALLAGAAVVYAVASLLGGQHPAWGYVAAFAEAAMVGALADWFAVVALFRHPLGLPIPHTAIIPSNKDRIGANLATFICENFLGTEQVLEKLRTFRAADRLAAWLADPVHAQQVAHHLGALLAHALRALDDEPVRHFFRTTVLARLDRVDSTRLTGQLLDVLTADGRHQQLLDAALRQLGHVLDDETLKHEVAEVVAREVKYLRFVGLDHAAGRYATEKMVAGVVQLVGEMGEDAGHPLRVRFDAFMADFIRDLKHDPAMHEKGERLKQELLAHPQLTQYLHGLWTQVIEWTRQDLASDQSSLRERVADATRGLGEQLLKDEAMRAWIDGQLLATAPRWIERYREDIRAYIVSRVAEWNAAEMTSELERNIGRDLQFIRINGTLVGGLAGLVIHAVTEALRTL</sequence>
<keyword evidence="1" id="KW-0812">Transmembrane</keyword>
<dbReference type="InterPro" id="IPR007383">
    <property type="entry name" value="DUF445"/>
</dbReference>
<evidence type="ECO:0000313" key="3">
    <source>
        <dbReference type="Proteomes" id="UP000193427"/>
    </source>
</evidence>
<dbReference type="KEGG" id="rgu:A4W93_26275"/>
<dbReference type="Pfam" id="PF04286">
    <property type="entry name" value="DUF445"/>
    <property type="match status" value="1"/>
</dbReference>
<reference evidence="2 3" key="1">
    <citation type="submission" date="2016-04" db="EMBL/GenBank/DDBJ databases">
        <title>Complete genome sequence of natural rubber-degrading, novel Gram-negative bacterium, Rhizobacter gummiphilus strain NS21.</title>
        <authorList>
            <person name="Tabata M."/>
            <person name="Kasai D."/>
            <person name="Fukuda M."/>
        </authorList>
    </citation>
    <scope>NUCLEOTIDE SEQUENCE [LARGE SCALE GENOMIC DNA]</scope>
    <source>
        <strain evidence="2 3">NS21</strain>
    </source>
</reference>
<organism evidence="2 3">
    <name type="scientific">Piscinibacter gummiphilus</name>
    <dbReference type="NCBI Taxonomy" id="946333"/>
    <lineage>
        <taxon>Bacteria</taxon>
        <taxon>Pseudomonadati</taxon>
        <taxon>Pseudomonadota</taxon>
        <taxon>Betaproteobacteria</taxon>
        <taxon>Burkholderiales</taxon>
        <taxon>Sphaerotilaceae</taxon>
        <taxon>Piscinibacter</taxon>
    </lineage>
</organism>
<dbReference type="PANTHER" id="PTHR38442:SF1">
    <property type="entry name" value="INNER MEMBRANE PROTEIN"/>
    <property type="match status" value="1"/>
</dbReference>
<dbReference type="RefSeq" id="WP_085753438.1">
    <property type="nucleotide sequence ID" value="NZ_BSPR01000017.1"/>
</dbReference>
<proteinExistence type="predicted"/>
<keyword evidence="1" id="KW-0472">Membrane</keyword>
<gene>
    <name evidence="2" type="ORF">A4W93_26275</name>
</gene>
<dbReference type="GO" id="GO:0005886">
    <property type="term" value="C:plasma membrane"/>
    <property type="evidence" value="ECO:0007669"/>
    <property type="project" value="TreeGrafter"/>
</dbReference>
<dbReference type="AlphaFoldDB" id="A0A1W6LFT5"/>